<evidence type="ECO:0000256" key="1">
    <source>
        <dbReference type="ARBA" id="ARBA00004752"/>
    </source>
</evidence>
<sequence>MEQSSARARATSALPVVIALLVIAVLFVVFRDTDDKDPSPAAPPTTASEKVDLSKLRASSTKTTIKAAPKDPRPTKVPKGTVVHPKRMLPLYDEPDGTAFAKIAPKQFGDTWLPVITRNRDWVQVLLPSKPNGSTGWLRSGDVQEAHSRFRVEVHLGSHELQLIEDGRLIGTWSVAIGAPGTPTPTGRTFVLGQITDEKQPFSPVILPLGSHSDTLDSYGGGPGTVALHGWTDPSVFGQSVSHGCVRVPDDALALLRTVPTGTPVMVDKA</sequence>
<keyword evidence="8" id="KW-0472">Membrane</keyword>
<keyword evidence="10" id="KW-0449">Lipoprotein</keyword>
<dbReference type="PANTHER" id="PTHR30582:SF2">
    <property type="entry name" value="L,D-TRANSPEPTIDASE YCIB-RELATED"/>
    <property type="match status" value="1"/>
</dbReference>
<organism evidence="10 12">
    <name type="scientific">Nocardioides aromaticivorans</name>
    <dbReference type="NCBI Taxonomy" id="200618"/>
    <lineage>
        <taxon>Bacteria</taxon>
        <taxon>Bacillati</taxon>
        <taxon>Actinomycetota</taxon>
        <taxon>Actinomycetes</taxon>
        <taxon>Propionibacteriales</taxon>
        <taxon>Nocardioidaceae</taxon>
        <taxon>Nocardioides</taxon>
    </lineage>
</organism>
<feature type="active site" description="Nucleophile" evidence="6">
    <location>
        <position position="245"/>
    </location>
</feature>
<evidence type="ECO:0000313" key="13">
    <source>
        <dbReference type="Proteomes" id="UP000662818"/>
    </source>
</evidence>
<dbReference type="Proteomes" id="UP000662818">
    <property type="component" value="Chromosome"/>
</dbReference>
<reference evidence="11 13" key="1">
    <citation type="submission" date="2017-06" db="EMBL/GenBank/DDBJ databases">
        <title>Complete Genome Sequence of the Soil Carbazole-Degrading Bacterium Nocardioides aromaticivorans IC177.</title>
        <authorList>
            <person name="Vejarano F."/>
            <person name="Suzuki-Minakuchi C."/>
            <person name="Ohtsubo Y."/>
            <person name="Tsuda M."/>
            <person name="Okada K."/>
            <person name="Nojiri H."/>
        </authorList>
    </citation>
    <scope>NUCLEOTIDE SEQUENCE [LARGE SCALE GENOMIC DNA]</scope>
    <source>
        <strain evidence="11 13">IC177</strain>
    </source>
</reference>
<feature type="region of interest" description="Disordered" evidence="7">
    <location>
        <begin position="35"/>
        <end position="80"/>
    </location>
</feature>
<dbReference type="InterPro" id="IPR005490">
    <property type="entry name" value="LD_TPept_cat_dom"/>
</dbReference>
<keyword evidence="3 6" id="KW-0133">Cell shape</keyword>
<dbReference type="SUPFAM" id="SSF141523">
    <property type="entry name" value="L,D-transpeptidase catalytic domain-like"/>
    <property type="match status" value="1"/>
</dbReference>
<feature type="domain" description="L,D-TPase catalytic" evidence="9">
    <location>
        <begin position="150"/>
        <end position="268"/>
    </location>
</feature>
<keyword evidence="2" id="KW-0808">Transferase</keyword>
<dbReference type="GO" id="GO:0005576">
    <property type="term" value="C:extracellular region"/>
    <property type="evidence" value="ECO:0007669"/>
    <property type="project" value="TreeGrafter"/>
</dbReference>
<reference evidence="10 12" key="2">
    <citation type="submission" date="2020-07" db="EMBL/GenBank/DDBJ databases">
        <title>Sequencing the genomes of 1000 actinobacteria strains.</title>
        <authorList>
            <person name="Klenk H.-P."/>
        </authorList>
    </citation>
    <scope>NUCLEOTIDE SEQUENCE [LARGE SCALE GENOMIC DNA]</scope>
    <source>
        <strain evidence="10 12">DSM 15131</strain>
    </source>
</reference>
<dbReference type="Proteomes" id="UP000562045">
    <property type="component" value="Unassembled WGS sequence"/>
</dbReference>
<evidence type="ECO:0000256" key="7">
    <source>
        <dbReference type="SAM" id="MobiDB-lite"/>
    </source>
</evidence>
<keyword evidence="8" id="KW-1133">Transmembrane helix</keyword>
<evidence type="ECO:0000256" key="3">
    <source>
        <dbReference type="ARBA" id="ARBA00022960"/>
    </source>
</evidence>
<dbReference type="InterPro" id="IPR050979">
    <property type="entry name" value="LD-transpeptidase"/>
</dbReference>
<dbReference type="PANTHER" id="PTHR30582">
    <property type="entry name" value="L,D-TRANSPEPTIDASE"/>
    <property type="match status" value="1"/>
</dbReference>
<name>A0A7Y9ZD11_9ACTN</name>
<evidence type="ECO:0000256" key="6">
    <source>
        <dbReference type="PROSITE-ProRule" id="PRU01373"/>
    </source>
</evidence>
<dbReference type="CDD" id="cd16913">
    <property type="entry name" value="YkuD_like"/>
    <property type="match status" value="1"/>
</dbReference>
<proteinExistence type="predicted"/>
<keyword evidence="4 6" id="KW-0573">Peptidoglycan synthesis</keyword>
<keyword evidence="5 6" id="KW-0961">Cell wall biogenesis/degradation</keyword>
<evidence type="ECO:0000256" key="8">
    <source>
        <dbReference type="SAM" id="Phobius"/>
    </source>
</evidence>
<dbReference type="GO" id="GO:0071972">
    <property type="term" value="F:peptidoglycan L,D-transpeptidase activity"/>
    <property type="evidence" value="ECO:0007669"/>
    <property type="project" value="TreeGrafter"/>
</dbReference>
<evidence type="ECO:0000313" key="10">
    <source>
        <dbReference type="EMBL" id="NYI43179.1"/>
    </source>
</evidence>
<keyword evidence="13" id="KW-1185">Reference proteome</keyword>
<comment type="pathway">
    <text evidence="1 6">Cell wall biogenesis; peptidoglycan biosynthesis.</text>
</comment>
<dbReference type="UniPathway" id="UPA00219"/>
<dbReference type="GO" id="GO:0008360">
    <property type="term" value="P:regulation of cell shape"/>
    <property type="evidence" value="ECO:0007669"/>
    <property type="project" value="UniProtKB-UniRule"/>
</dbReference>
<evidence type="ECO:0000313" key="11">
    <source>
        <dbReference type="EMBL" id="QSR27143.1"/>
    </source>
</evidence>
<evidence type="ECO:0000256" key="4">
    <source>
        <dbReference type="ARBA" id="ARBA00022984"/>
    </source>
</evidence>
<dbReference type="Pfam" id="PF03734">
    <property type="entry name" value="YkuD"/>
    <property type="match status" value="1"/>
</dbReference>
<dbReference type="AlphaFoldDB" id="A0A7Y9ZD11"/>
<dbReference type="InterPro" id="IPR038063">
    <property type="entry name" value="Transpep_catalytic_dom"/>
</dbReference>
<feature type="active site" description="Proton donor/acceptor" evidence="6">
    <location>
        <position position="229"/>
    </location>
</feature>
<dbReference type="EMBL" id="CP022295">
    <property type="protein sequence ID" value="QSR27143.1"/>
    <property type="molecule type" value="Genomic_DNA"/>
</dbReference>
<evidence type="ECO:0000256" key="2">
    <source>
        <dbReference type="ARBA" id="ARBA00022679"/>
    </source>
</evidence>
<evidence type="ECO:0000313" key="12">
    <source>
        <dbReference type="Proteomes" id="UP000562045"/>
    </source>
</evidence>
<gene>
    <name evidence="10" type="ORF">BJ993_000259</name>
    <name evidence="11" type="ORF">CFH99_16105</name>
</gene>
<dbReference type="RefSeq" id="WP_036546404.1">
    <property type="nucleotide sequence ID" value="NZ_CP022295.1"/>
</dbReference>
<evidence type="ECO:0000259" key="9">
    <source>
        <dbReference type="PROSITE" id="PS52029"/>
    </source>
</evidence>
<dbReference type="GO" id="GO:0071555">
    <property type="term" value="P:cell wall organization"/>
    <property type="evidence" value="ECO:0007669"/>
    <property type="project" value="UniProtKB-UniRule"/>
</dbReference>
<keyword evidence="8" id="KW-0812">Transmembrane</keyword>
<evidence type="ECO:0000256" key="5">
    <source>
        <dbReference type="ARBA" id="ARBA00023316"/>
    </source>
</evidence>
<feature type="transmembrane region" description="Helical" evidence="8">
    <location>
        <begin position="12"/>
        <end position="30"/>
    </location>
</feature>
<dbReference type="GO" id="GO:0018104">
    <property type="term" value="P:peptidoglycan-protein cross-linking"/>
    <property type="evidence" value="ECO:0007669"/>
    <property type="project" value="TreeGrafter"/>
</dbReference>
<protein>
    <submittedName>
        <fullName evidence="11">L,D-transpeptidase</fullName>
    </submittedName>
    <submittedName>
        <fullName evidence="10">Lipoprotein-anchoring transpeptidase ErfK/SrfK</fullName>
    </submittedName>
</protein>
<accession>A0A7Y9ZD11</accession>
<dbReference type="GO" id="GO:0016740">
    <property type="term" value="F:transferase activity"/>
    <property type="evidence" value="ECO:0007669"/>
    <property type="project" value="UniProtKB-KW"/>
</dbReference>
<dbReference type="EMBL" id="JACBZM010000001">
    <property type="protein sequence ID" value="NYI43179.1"/>
    <property type="molecule type" value="Genomic_DNA"/>
</dbReference>
<dbReference type="Gene3D" id="2.40.440.10">
    <property type="entry name" value="L,D-transpeptidase catalytic domain-like"/>
    <property type="match status" value="1"/>
</dbReference>
<dbReference type="PROSITE" id="PS52029">
    <property type="entry name" value="LD_TPASE"/>
    <property type="match status" value="1"/>
</dbReference>